<protein>
    <submittedName>
        <fullName evidence="5">Photosynthetic protein synthase I</fullName>
    </submittedName>
</protein>
<reference evidence="5 6" key="1">
    <citation type="journal article" date="2016" name="C (Basel)">
        <title>Selective Growth of and Electricity Production by Marine Exoelectrogenic Bacteria in Self-Aggregated Hydrogel of Microbially Reduced Graphene Oxide.</title>
        <authorList>
            <person name="Yoshida N."/>
            <person name="Goto Y."/>
            <person name="Miyata Y."/>
        </authorList>
    </citation>
    <scope>NUCLEOTIDE SEQUENCE [LARGE SCALE GENOMIC DNA]</scope>
    <source>
        <strain evidence="5 6">NIT-T3</strain>
    </source>
</reference>
<keyword evidence="2" id="KW-0186">Copper</keyword>
<evidence type="ECO:0000313" key="6">
    <source>
        <dbReference type="Proteomes" id="UP001319827"/>
    </source>
</evidence>
<organism evidence="5 6">
    <name type="scientific">Desulfuromonas versatilis</name>
    <dbReference type="NCBI Taxonomy" id="2802975"/>
    <lineage>
        <taxon>Bacteria</taxon>
        <taxon>Pseudomonadati</taxon>
        <taxon>Thermodesulfobacteriota</taxon>
        <taxon>Desulfuromonadia</taxon>
        <taxon>Desulfuromonadales</taxon>
        <taxon>Desulfuromonadaceae</taxon>
        <taxon>Desulfuromonas</taxon>
    </lineage>
</organism>
<dbReference type="InterPro" id="IPR003782">
    <property type="entry name" value="SCO1/SenC"/>
</dbReference>
<dbReference type="SUPFAM" id="SSF52833">
    <property type="entry name" value="Thioredoxin-like"/>
    <property type="match status" value="1"/>
</dbReference>
<evidence type="ECO:0000256" key="1">
    <source>
        <dbReference type="ARBA" id="ARBA00010996"/>
    </source>
</evidence>
<proteinExistence type="inferred from homology"/>
<feature type="chain" id="PRO_5045981130" evidence="3">
    <location>
        <begin position="28"/>
        <end position="195"/>
    </location>
</feature>
<keyword evidence="6" id="KW-1185">Reference proteome</keyword>
<dbReference type="Proteomes" id="UP001319827">
    <property type="component" value="Chromosome"/>
</dbReference>
<dbReference type="PANTHER" id="PTHR12151:SF25">
    <property type="entry name" value="LINALOOL DEHYDRATASE_ISOMERASE DOMAIN-CONTAINING PROTEIN"/>
    <property type="match status" value="1"/>
</dbReference>
<evidence type="ECO:0000259" key="4">
    <source>
        <dbReference type="PROSITE" id="PS51352"/>
    </source>
</evidence>
<dbReference type="EMBL" id="AP024355">
    <property type="protein sequence ID" value="BCR06565.1"/>
    <property type="molecule type" value="Genomic_DNA"/>
</dbReference>
<keyword evidence="3" id="KW-0732">Signal</keyword>
<gene>
    <name evidence="5" type="ORF">DESUT3_36340</name>
</gene>
<accession>A0ABM8HUF8</accession>
<dbReference type="CDD" id="cd02968">
    <property type="entry name" value="SCO"/>
    <property type="match status" value="1"/>
</dbReference>
<evidence type="ECO:0000256" key="3">
    <source>
        <dbReference type="SAM" id="SignalP"/>
    </source>
</evidence>
<evidence type="ECO:0000313" key="5">
    <source>
        <dbReference type="EMBL" id="BCR06565.1"/>
    </source>
</evidence>
<evidence type="ECO:0000256" key="2">
    <source>
        <dbReference type="ARBA" id="ARBA00023008"/>
    </source>
</evidence>
<name>A0ABM8HUF8_9BACT</name>
<reference evidence="5 6" key="2">
    <citation type="journal article" date="2021" name="Int. J. Syst. Evol. Microbiol.">
        <title>Isolation and Polyphasic Characterization of Desulfuromonas versatilis sp. Nov., an Electrogenic Bacteria Capable of Versatile Metabolism Isolated from a Graphene Oxide-Reducing Enrichment Culture.</title>
        <authorList>
            <person name="Xie L."/>
            <person name="Yoshida N."/>
            <person name="Ishii S."/>
            <person name="Meng L."/>
        </authorList>
    </citation>
    <scope>NUCLEOTIDE SEQUENCE [LARGE SCALE GENOMIC DNA]</scope>
    <source>
        <strain evidence="5 6">NIT-T3</strain>
    </source>
</reference>
<dbReference type="InterPro" id="IPR013766">
    <property type="entry name" value="Thioredoxin_domain"/>
</dbReference>
<dbReference type="PROSITE" id="PS51352">
    <property type="entry name" value="THIOREDOXIN_2"/>
    <property type="match status" value="1"/>
</dbReference>
<dbReference type="Pfam" id="PF02630">
    <property type="entry name" value="SCO1-SenC"/>
    <property type="match status" value="1"/>
</dbReference>
<dbReference type="RefSeq" id="WP_221249945.1">
    <property type="nucleotide sequence ID" value="NZ_AP024355.1"/>
</dbReference>
<comment type="similarity">
    <text evidence="1">Belongs to the SCO1/2 family.</text>
</comment>
<dbReference type="Gene3D" id="3.40.30.10">
    <property type="entry name" value="Glutaredoxin"/>
    <property type="match status" value="1"/>
</dbReference>
<feature type="signal peptide" evidence="3">
    <location>
        <begin position="1"/>
        <end position="27"/>
    </location>
</feature>
<feature type="domain" description="Thioredoxin" evidence="4">
    <location>
        <begin position="36"/>
        <end position="194"/>
    </location>
</feature>
<dbReference type="InterPro" id="IPR036249">
    <property type="entry name" value="Thioredoxin-like_sf"/>
</dbReference>
<sequence>MLRFRSFPLFSLLLALLVLAPALGASAADSPRYRRSVENYQVPDVILTNQNREKVRLVELLDSDIPVMVDFIYGTCTTICPVLSAGFSNLQKKLSPDAKQKVRLVSVTIDPEYDTPEIMTEYLKRYRAQEGWDFLTGTREDIDRVMHAFNAYIPDKMGHYPLNLLKGPGKDQWVRIYGLLSTRDLMSEYDQLLEK</sequence>
<dbReference type="PANTHER" id="PTHR12151">
    <property type="entry name" value="ELECTRON TRANSPORT PROTIN SCO1/SENC FAMILY MEMBER"/>
    <property type="match status" value="1"/>
</dbReference>